<organism evidence="2 3">
    <name type="scientific">Necator americanus</name>
    <name type="common">Human hookworm</name>
    <dbReference type="NCBI Taxonomy" id="51031"/>
    <lineage>
        <taxon>Eukaryota</taxon>
        <taxon>Metazoa</taxon>
        <taxon>Ecdysozoa</taxon>
        <taxon>Nematoda</taxon>
        <taxon>Chromadorea</taxon>
        <taxon>Rhabditida</taxon>
        <taxon>Rhabditina</taxon>
        <taxon>Rhabditomorpha</taxon>
        <taxon>Strongyloidea</taxon>
        <taxon>Ancylostomatidae</taxon>
        <taxon>Bunostominae</taxon>
        <taxon>Necator</taxon>
    </lineage>
</organism>
<evidence type="ECO:0000313" key="2">
    <source>
        <dbReference type="EMBL" id="KAK6725786.1"/>
    </source>
</evidence>
<accession>A0ABR1BL46</accession>
<evidence type="ECO:0000313" key="3">
    <source>
        <dbReference type="Proteomes" id="UP001303046"/>
    </source>
</evidence>
<keyword evidence="3" id="KW-1185">Reference proteome</keyword>
<proteinExistence type="predicted"/>
<dbReference type="Proteomes" id="UP001303046">
    <property type="component" value="Unassembled WGS sequence"/>
</dbReference>
<name>A0ABR1BL46_NECAM</name>
<protein>
    <submittedName>
        <fullName evidence="2">Uncharacterized protein</fullName>
    </submittedName>
</protein>
<dbReference type="EMBL" id="JAVFWL010000001">
    <property type="protein sequence ID" value="KAK6725786.1"/>
    <property type="molecule type" value="Genomic_DNA"/>
</dbReference>
<evidence type="ECO:0000256" key="1">
    <source>
        <dbReference type="SAM" id="MobiDB-lite"/>
    </source>
</evidence>
<feature type="compositionally biased region" description="Basic and acidic residues" evidence="1">
    <location>
        <begin position="37"/>
        <end position="51"/>
    </location>
</feature>
<sequence length="67" mass="7411">MLNAFEGDCQRDKGRYTYGPDENSGGYRTMTSSKSLKKLENFGRRGDETSGRDPGASRPVKTGYLSI</sequence>
<comment type="caution">
    <text evidence="2">The sequence shown here is derived from an EMBL/GenBank/DDBJ whole genome shotgun (WGS) entry which is preliminary data.</text>
</comment>
<reference evidence="2 3" key="1">
    <citation type="submission" date="2023-08" db="EMBL/GenBank/DDBJ databases">
        <title>A Necator americanus chromosomal reference genome.</title>
        <authorList>
            <person name="Ilik V."/>
            <person name="Petrzelkova K.J."/>
            <person name="Pardy F."/>
            <person name="Fuh T."/>
            <person name="Niatou-Singa F.S."/>
            <person name="Gouil Q."/>
            <person name="Baker L."/>
            <person name="Ritchie M.E."/>
            <person name="Jex A.R."/>
            <person name="Gazzola D."/>
            <person name="Li H."/>
            <person name="Toshio Fujiwara R."/>
            <person name="Zhan B."/>
            <person name="Aroian R.V."/>
            <person name="Pafco B."/>
            <person name="Schwarz E.M."/>
        </authorList>
    </citation>
    <scope>NUCLEOTIDE SEQUENCE [LARGE SCALE GENOMIC DNA]</scope>
    <source>
        <strain evidence="2 3">Aroian</strain>
        <tissue evidence="2">Whole animal</tissue>
    </source>
</reference>
<gene>
    <name evidence="2" type="primary">Necator_chrI.g353</name>
    <name evidence="2" type="ORF">RB195_004232</name>
</gene>
<feature type="region of interest" description="Disordered" evidence="1">
    <location>
        <begin position="1"/>
        <end position="67"/>
    </location>
</feature>